<dbReference type="GO" id="GO:0004252">
    <property type="term" value="F:serine-type endopeptidase activity"/>
    <property type="evidence" value="ECO:0007669"/>
    <property type="project" value="InterPro"/>
</dbReference>
<dbReference type="EMBL" id="OU898277">
    <property type="protein sequence ID" value="CAG9830464.1"/>
    <property type="molecule type" value="Genomic_DNA"/>
</dbReference>
<dbReference type="InterPro" id="IPR001314">
    <property type="entry name" value="Peptidase_S1A"/>
</dbReference>
<proteinExistence type="inferred from homology"/>
<evidence type="ECO:0000313" key="8">
    <source>
        <dbReference type="Proteomes" id="UP001153709"/>
    </source>
</evidence>
<dbReference type="PROSITE" id="PS50240">
    <property type="entry name" value="TRYPSIN_DOM"/>
    <property type="match status" value="1"/>
</dbReference>
<feature type="signal peptide" evidence="5">
    <location>
        <begin position="1"/>
        <end position="20"/>
    </location>
</feature>
<evidence type="ECO:0000256" key="4">
    <source>
        <dbReference type="ARBA" id="ARBA00024195"/>
    </source>
</evidence>
<sequence length="305" mass="33838">MKGVNLLIGVLCFYLNISNGNFQDSSSIAVANEMCKRYTEDAKNNHICPLPRETSLIGGMLAENGEFPHMVQIAYSKSNTTKYLCSGFIISKNYILTAAHCVNDEGRNKPQFVRAGVTDVNDVSNEQVRSIDSIIIHPEFKRPAIYNDIALIKVTEDFNFNKFVNPICLYTSDEDPDGYGVHPGWGPTGDDFGNQEKQTHMIKLSLNFDSNESCNNTFFPLAKSVLPEGIVKNKIVCAGGKTGGCQVDSGSPLQIYRKNSNEQPCMYDAVGVSSFGSRICGKKQFPTAFTRISNYIKWIQVNVWP</sequence>
<evidence type="ECO:0000256" key="5">
    <source>
        <dbReference type="SAM" id="SignalP"/>
    </source>
</evidence>
<evidence type="ECO:0000313" key="7">
    <source>
        <dbReference type="EMBL" id="CAG9830464.1"/>
    </source>
</evidence>
<dbReference type="InterPro" id="IPR009003">
    <property type="entry name" value="Peptidase_S1_PA"/>
</dbReference>
<evidence type="ECO:0000256" key="1">
    <source>
        <dbReference type="ARBA" id="ARBA00022729"/>
    </source>
</evidence>
<feature type="domain" description="Peptidase S1" evidence="6">
    <location>
        <begin position="56"/>
        <end position="304"/>
    </location>
</feature>
<protein>
    <recommendedName>
        <fullName evidence="6">Peptidase S1 domain-containing protein</fullName>
    </recommendedName>
</protein>
<keyword evidence="8" id="KW-1185">Reference proteome</keyword>
<keyword evidence="1 5" id="KW-0732">Signal</keyword>
<dbReference type="InterPro" id="IPR001254">
    <property type="entry name" value="Trypsin_dom"/>
</dbReference>
<dbReference type="InterPro" id="IPR043504">
    <property type="entry name" value="Peptidase_S1_PA_chymotrypsin"/>
</dbReference>
<dbReference type="Proteomes" id="UP001153709">
    <property type="component" value="Chromosome 2"/>
</dbReference>
<keyword evidence="2" id="KW-1015">Disulfide bond</keyword>
<dbReference type="InterPro" id="IPR018114">
    <property type="entry name" value="TRYPSIN_HIS"/>
</dbReference>
<dbReference type="PANTHER" id="PTHR24256">
    <property type="entry name" value="TRYPTASE-RELATED"/>
    <property type="match status" value="1"/>
</dbReference>
<feature type="chain" id="PRO_5040197740" description="Peptidase S1 domain-containing protein" evidence="5">
    <location>
        <begin position="21"/>
        <end position="305"/>
    </location>
</feature>
<reference evidence="7" key="1">
    <citation type="submission" date="2022-01" db="EMBL/GenBank/DDBJ databases">
        <authorList>
            <person name="King R."/>
        </authorList>
    </citation>
    <scope>NUCLEOTIDE SEQUENCE</scope>
</reference>
<evidence type="ECO:0000256" key="2">
    <source>
        <dbReference type="ARBA" id="ARBA00023157"/>
    </source>
</evidence>
<dbReference type="Pfam" id="PF00089">
    <property type="entry name" value="Trypsin"/>
    <property type="match status" value="1"/>
</dbReference>
<comment type="similarity">
    <text evidence="4">Belongs to the peptidase S1 family. CLIP subfamily.</text>
</comment>
<dbReference type="SUPFAM" id="SSF50494">
    <property type="entry name" value="Trypsin-like serine proteases"/>
    <property type="match status" value="1"/>
</dbReference>
<dbReference type="SMART" id="SM00020">
    <property type="entry name" value="Tryp_SPc"/>
    <property type="match status" value="1"/>
</dbReference>
<dbReference type="PRINTS" id="PR00722">
    <property type="entry name" value="CHYMOTRYPSIN"/>
</dbReference>
<dbReference type="CDD" id="cd00190">
    <property type="entry name" value="Tryp_SPc"/>
    <property type="match status" value="1"/>
</dbReference>
<keyword evidence="3" id="KW-0325">Glycoprotein</keyword>
<organism evidence="7 8">
    <name type="scientific">Diabrotica balteata</name>
    <name type="common">Banded cucumber beetle</name>
    <dbReference type="NCBI Taxonomy" id="107213"/>
    <lineage>
        <taxon>Eukaryota</taxon>
        <taxon>Metazoa</taxon>
        <taxon>Ecdysozoa</taxon>
        <taxon>Arthropoda</taxon>
        <taxon>Hexapoda</taxon>
        <taxon>Insecta</taxon>
        <taxon>Pterygota</taxon>
        <taxon>Neoptera</taxon>
        <taxon>Endopterygota</taxon>
        <taxon>Coleoptera</taxon>
        <taxon>Polyphaga</taxon>
        <taxon>Cucujiformia</taxon>
        <taxon>Chrysomeloidea</taxon>
        <taxon>Chrysomelidae</taxon>
        <taxon>Galerucinae</taxon>
        <taxon>Diabroticina</taxon>
        <taxon>Diabroticites</taxon>
        <taxon>Diabrotica</taxon>
    </lineage>
</organism>
<dbReference type="Gene3D" id="2.40.10.10">
    <property type="entry name" value="Trypsin-like serine proteases"/>
    <property type="match status" value="1"/>
</dbReference>
<name>A0A9N9SXW9_DIABA</name>
<evidence type="ECO:0000259" key="6">
    <source>
        <dbReference type="PROSITE" id="PS50240"/>
    </source>
</evidence>
<dbReference type="OrthoDB" id="6670391at2759"/>
<dbReference type="InterPro" id="IPR051487">
    <property type="entry name" value="Ser/Thr_Proteases_Immune/Dev"/>
</dbReference>
<dbReference type="FunFam" id="2.40.10.10:FF:000028">
    <property type="entry name" value="Serine protease easter"/>
    <property type="match status" value="1"/>
</dbReference>
<accession>A0A9N9SXW9</accession>
<evidence type="ECO:0000256" key="3">
    <source>
        <dbReference type="ARBA" id="ARBA00023180"/>
    </source>
</evidence>
<dbReference type="PROSITE" id="PS00134">
    <property type="entry name" value="TRYPSIN_HIS"/>
    <property type="match status" value="1"/>
</dbReference>
<dbReference type="GO" id="GO:0006508">
    <property type="term" value="P:proteolysis"/>
    <property type="evidence" value="ECO:0007669"/>
    <property type="project" value="InterPro"/>
</dbReference>
<dbReference type="AlphaFoldDB" id="A0A9N9SXW9"/>
<gene>
    <name evidence="7" type="ORF">DIABBA_LOCUS4165</name>
</gene>